<evidence type="ECO:0000256" key="1">
    <source>
        <dbReference type="SAM" id="SignalP"/>
    </source>
</evidence>
<gene>
    <name evidence="2" type="ORF">F5147DRAFT_653864</name>
</gene>
<keyword evidence="1" id="KW-0732">Signal</keyword>
<accession>A0A9P7JSM2</accession>
<dbReference type="EMBL" id="JABBWM010000035">
    <property type="protein sequence ID" value="KAG2106630.1"/>
    <property type="molecule type" value="Genomic_DNA"/>
</dbReference>
<organism evidence="2 3">
    <name type="scientific">Suillus discolor</name>
    <dbReference type="NCBI Taxonomy" id="1912936"/>
    <lineage>
        <taxon>Eukaryota</taxon>
        <taxon>Fungi</taxon>
        <taxon>Dikarya</taxon>
        <taxon>Basidiomycota</taxon>
        <taxon>Agaricomycotina</taxon>
        <taxon>Agaricomycetes</taxon>
        <taxon>Agaricomycetidae</taxon>
        <taxon>Boletales</taxon>
        <taxon>Suillineae</taxon>
        <taxon>Suillaceae</taxon>
        <taxon>Suillus</taxon>
    </lineage>
</organism>
<sequence>MYLLLHESLSLFVSVLWKKAKGASNQEQSNYEVQEMLKDAKQQALSTLKPLSRVTWQLNLNDMASDSEDKSESESEFSEEEILKTKSRTSMMAEEQIIEVIQACHKIGSKTYKSTHWLNAVKFSDIESGLLDMVAFICKPDTSLELSSDHLATSFRQHQWKNKFGLIFSLWSLGLPTSSTASQASLELYTIVKLMLDKGSNKKAKKFPLGQAFIQALDELDNTHCLIPTASQPLAVGFLNNEELFIQAYHSWLYPSIIARGYSVKHEPKKLYSLISSHVLNRDTFAKSKISLKSWRLTCIINEVIEYREQIKRVRQEVFWINKAQETLKVQQPLTDSGQQGIVNLTF</sequence>
<reference evidence="2" key="1">
    <citation type="journal article" date="2020" name="New Phytol.">
        <title>Comparative genomics reveals dynamic genome evolution in host specialist ectomycorrhizal fungi.</title>
        <authorList>
            <person name="Lofgren L.A."/>
            <person name="Nguyen N.H."/>
            <person name="Vilgalys R."/>
            <person name="Ruytinx J."/>
            <person name="Liao H.L."/>
            <person name="Branco S."/>
            <person name="Kuo A."/>
            <person name="LaButti K."/>
            <person name="Lipzen A."/>
            <person name="Andreopoulos W."/>
            <person name="Pangilinan J."/>
            <person name="Riley R."/>
            <person name="Hundley H."/>
            <person name="Na H."/>
            <person name="Barry K."/>
            <person name="Grigoriev I.V."/>
            <person name="Stajich J.E."/>
            <person name="Kennedy P.G."/>
        </authorList>
    </citation>
    <scope>NUCLEOTIDE SEQUENCE</scope>
    <source>
        <strain evidence="2">FC423</strain>
    </source>
</reference>
<dbReference type="Proteomes" id="UP000823399">
    <property type="component" value="Unassembled WGS sequence"/>
</dbReference>
<dbReference type="RefSeq" id="XP_041291668.1">
    <property type="nucleotide sequence ID" value="XM_041433817.1"/>
</dbReference>
<dbReference type="GeneID" id="64696076"/>
<proteinExistence type="predicted"/>
<evidence type="ECO:0000313" key="3">
    <source>
        <dbReference type="Proteomes" id="UP000823399"/>
    </source>
</evidence>
<protein>
    <submittedName>
        <fullName evidence="2">Uncharacterized protein</fullName>
    </submittedName>
</protein>
<keyword evidence="3" id="KW-1185">Reference proteome</keyword>
<dbReference type="AlphaFoldDB" id="A0A9P7JSM2"/>
<feature type="signal peptide" evidence="1">
    <location>
        <begin position="1"/>
        <end position="22"/>
    </location>
</feature>
<dbReference type="OrthoDB" id="2630948at2759"/>
<comment type="caution">
    <text evidence="2">The sequence shown here is derived from an EMBL/GenBank/DDBJ whole genome shotgun (WGS) entry which is preliminary data.</text>
</comment>
<feature type="chain" id="PRO_5040111769" evidence="1">
    <location>
        <begin position="23"/>
        <end position="347"/>
    </location>
</feature>
<name>A0A9P7JSM2_9AGAM</name>
<evidence type="ECO:0000313" key="2">
    <source>
        <dbReference type="EMBL" id="KAG2106630.1"/>
    </source>
</evidence>